<comment type="caution">
    <text evidence="2">The sequence shown here is derived from an EMBL/GenBank/DDBJ whole genome shotgun (WGS) entry which is preliminary data.</text>
</comment>
<evidence type="ECO:0000313" key="3">
    <source>
        <dbReference type="Proteomes" id="UP000178747"/>
    </source>
</evidence>
<proteinExistence type="predicted"/>
<keyword evidence="1" id="KW-0472">Membrane</keyword>
<gene>
    <name evidence="2" type="ORF">A3J62_02210</name>
</gene>
<evidence type="ECO:0008006" key="4">
    <source>
        <dbReference type="Google" id="ProtNLM"/>
    </source>
</evidence>
<feature type="transmembrane region" description="Helical" evidence="1">
    <location>
        <begin position="17"/>
        <end position="39"/>
    </location>
</feature>
<evidence type="ECO:0000256" key="1">
    <source>
        <dbReference type="SAM" id="Phobius"/>
    </source>
</evidence>
<organism evidence="2 3">
    <name type="scientific">Candidatus Buchananbacteria bacterium RIFCSPHIGHO2_02_FULL_38_8</name>
    <dbReference type="NCBI Taxonomy" id="1797538"/>
    <lineage>
        <taxon>Bacteria</taxon>
        <taxon>Candidatus Buchananiibacteriota</taxon>
    </lineage>
</organism>
<evidence type="ECO:0000313" key="2">
    <source>
        <dbReference type="EMBL" id="OGY47111.1"/>
    </source>
</evidence>
<keyword evidence="1" id="KW-1133">Transmembrane helix</keyword>
<name>A0A1G1Y4D8_9BACT</name>
<reference evidence="2 3" key="1">
    <citation type="journal article" date="2016" name="Nat. Commun.">
        <title>Thousands of microbial genomes shed light on interconnected biogeochemical processes in an aquifer system.</title>
        <authorList>
            <person name="Anantharaman K."/>
            <person name="Brown C.T."/>
            <person name="Hug L.A."/>
            <person name="Sharon I."/>
            <person name="Castelle C.J."/>
            <person name="Probst A.J."/>
            <person name="Thomas B.C."/>
            <person name="Singh A."/>
            <person name="Wilkins M.J."/>
            <person name="Karaoz U."/>
            <person name="Brodie E.L."/>
            <person name="Williams K.H."/>
            <person name="Hubbard S.S."/>
            <person name="Banfield J.F."/>
        </authorList>
    </citation>
    <scope>NUCLEOTIDE SEQUENCE [LARGE SCALE GENOMIC DNA]</scope>
</reference>
<accession>A0A1G1Y4D8</accession>
<dbReference type="AlphaFoldDB" id="A0A1G1Y4D8"/>
<dbReference type="EMBL" id="MHIH01000056">
    <property type="protein sequence ID" value="OGY47111.1"/>
    <property type="molecule type" value="Genomic_DNA"/>
</dbReference>
<protein>
    <recommendedName>
        <fullName evidence="4">Type 4 fimbrial biogenesis protein PilX N-terminal domain-containing protein</fullName>
    </recommendedName>
</protein>
<dbReference type="Proteomes" id="UP000178747">
    <property type="component" value="Unassembled WGS sequence"/>
</dbReference>
<keyword evidence="1" id="KW-0812">Transmembrane</keyword>
<sequence>MITKFQNPRSKFQNGGYIALVALLIVAAAGLTIGIAVSLRGIEEIQTSFGDSQSAKAKSIANVCIEDGLERLRNNWADYSSSLSVGENSCIISIVTNGNSATLNATGTVDIYSQKIKVEANNNFDVTLWQEY</sequence>